<evidence type="ECO:0000313" key="6">
    <source>
        <dbReference type="Proteomes" id="UP001223646"/>
    </source>
</evidence>
<evidence type="ECO:0000313" key="4">
    <source>
        <dbReference type="Proteomes" id="UP000594774"/>
    </source>
</evidence>
<proteinExistence type="predicted"/>
<keyword evidence="5" id="KW-1185">Reference proteome</keyword>
<evidence type="ECO:0000313" key="2">
    <source>
        <dbReference type="EMBL" id="QPR30025.1"/>
    </source>
</evidence>
<protein>
    <recommendedName>
        <fullName evidence="7">Tail assembly chaperone</fullName>
    </recommendedName>
</protein>
<dbReference type="RefSeq" id="WP_048731094.1">
    <property type="nucleotide sequence ID" value="NZ_CP065628.1"/>
</dbReference>
<evidence type="ECO:0000313" key="1">
    <source>
        <dbReference type="EMBL" id="MEO3716920.1"/>
    </source>
</evidence>
<dbReference type="AlphaFoldDB" id="A0AAW9SWJ0"/>
<evidence type="ECO:0008006" key="7">
    <source>
        <dbReference type="Google" id="ProtNLM"/>
    </source>
</evidence>
<dbReference type="EMBL" id="JASOOY020000015">
    <property type="protein sequence ID" value="MEO3716920.1"/>
    <property type="molecule type" value="Genomic_DNA"/>
</dbReference>
<organism evidence="1 6">
    <name type="scientific">Corynebacterium amycolatum</name>
    <dbReference type="NCBI Taxonomy" id="43765"/>
    <lineage>
        <taxon>Bacteria</taxon>
        <taxon>Bacillati</taxon>
        <taxon>Actinomycetota</taxon>
        <taxon>Actinomycetes</taxon>
        <taxon>Mycobacteriales</taxon>
        <taxon>Corynebacteriaceae</taxon>
        <taxon>Corynebacterium</taxon>
    </lineage>
</organism>
<dbReference type="Proteomes" id="UP000595198">
    <property type="component" value="Chromosome"/>
</dbReference>
<evidence type="ECO:0000313" key="5">
    <source>
        <dbReference type="Proteomes" id="UP000595198"/>
    </source>
</evidence>
<dbReference type="EMBL" id="CP065628">
    <property type="protein sequence ID" value="QPR30025.1"/>
    <property type="molecule type" value="Genomic_DNA"/>
</dbReference>
<evidence type="ECO:0000313" key="3">
    <source>
        <dbReference type="EMBL" id="QQB81864.1"/>
    </source>
</evidence>
<reference evidence="1" key="3">
    <citation type="submission" date="2024-05" db="EMBL/GenBank/DDBJ databases">
        <authorList>
            <person name="Wolfe A."/>
        </authorList>
    </citation>
    <scope>NUCLEOTIDE SEQUENCE</scope>
    <source>
        <strain evidence="1">UMB1064</strain>
    </source>
</reference>
<reference evidence="4 5" key="1">
    <citation type="submission" date="2020-12" db="EMBL/GenBank/DDBJ databases">
        <title>FDA dAtabase for Regulatory Grade micrObial Sequences (FDA-ARGOS): Supporting development and validation of Infectious Disease Dx tests.</title>
        <authorList>
            <person name="Sproer C."/>
            <person name="Gronow S."/>
            <person name="Severitt S."/>
            <person name="Schroder I."/>
            <person name="Tallon L."/>
            <person name="Sadzewicz L."/>
            <person name="Zhao X."/>
            <person name="Boylan J."/>
            <person name="Ott S."/>
            <person name="Bowen H."/>
            <person name="Vavikolanu K."/>
            <person name="Mehta A."/>
            <person name="Aluvathingal J."/>
            <person name="Nadendla S."/>
            <person name="Lowell S."/>
            <person name="Myers T."/>
            <person name="Yan Y."/>
            <person name="Sichtig H."/>
        </authorList>
    </citation>
    <scope>NUCLEOTIDE SEQUENCE [LARGE SCALE GENOMIC DNA]</scope>
    <source>
        <strain evidence="2 4">FDAARGOS_938</strain>
        <strain evidence="3 5">FDAARGOS_991</strain>
    </source>
</reference>
<dbReference type="Proteomes" id="UP000594774">
    <property type="component" value="Chromosome"/>
</dbReference>
<reference evidence="1" key="2">
    <citation type="submission" date="2023-05" db="EMBL/GenBank/DDBJ databases">
        <authorList>
            <person name="Du J."/>
        </authorList>
    </citation>
    <scope>NUCLEOTIDE SEQUENCE</scope>
    <source>
        <strain evidence="1">UMB1064</strain>
    </source>
</reference>
<dbReference type="Proteomes" id="UP001223646">
    <property type="component" value="Unassembled WGS sequence"/>
</dbReference>
<dbReference type="EMBL" id="CP066023">
    <property type="protein sequence ID" value="QQB81864.1"/>
    <property type="molecule type" value="Genomic_DNA"/>
</dbReference>
<sequence length="82" mass="9533">MALEKFHHEFDGKKFTLPKFDQLPFGVIRKLRKLPDEEQFFQMFELAADDKALAVIDTMGMKDIEKLVEEWQKDAGVTQGES</sequence>
<accession>A0AAW9SWJ0</accession>
<name>A0AAW9SWJ0_CORAY</name>
<gene>
    <name evidence="2" type="ORF">I6G95_07130</name>
    <name evidence="3" type="ORF">I6H48_07705</name>
    <name evidence="1" type="ORF">QP460_004875</name>
</gene>